<dbReference type="PANTHER" id="PTHR43031:SF1">
    <property type="entry name" value="PYRIDINE NUCLEOTIDE-DISULPHIDE OXIDOREDUCTASE"/>
    <property type="match status" value="1"/>
</dbReference>
<dbReference type="SMART" id="SM00450">
    <property type="entry name" value="RHOD"/>
    <property type="match status" value="1"/>
</dbReference>
<feature type="domain" description="Rhodanese" evidence="1">
    <location>
        <begin position="14"/>
        <end position="101"/>
    </location>
</feature>
<dbReference type="PANTHER" id="PTHR43031">
    <property type="entry name" value="FAD-DEPENDENT OXIDOREDUCTASE"/>
    <property type="match status" value="1"/>
</dbReference>
<dbReference type="OrthoDB" id="9800872at2"/>
<dbReference type="Proteomes" id="UP000051733">
    <property type="component" value="Unassembled WGS sequence"/>
</dbReference>
<reference evidence="2 3" key="1">
    <citation type="journal article" date="2015" name="Genome Announc.">
        <title>Expanding the biotechnology potential of lactobacilli through comparative genomics of 213 strains and associated genera.</title>
        <authorList>
            <person name="Sun Z."/>
            <person name="Harris H.M."/>
            <person name="McCann A."/>
            <person name="Guo C."/>
            <person name="Argimon S."/>
            <person name="Zhang W."/>
            <person name="Yang X."/>
            <person name="Jeffery I.B."/>
            <person name="Cooney J.C."/>
            <person name="Kagawa T.F."/>
            <person name="Liu W."/>
            <person name="Song Y."/>
            <person name="Salvetti E."/>
            <person name="Wrobel A."/>
            <person name="Rasinkangas P."/>
            <person name="Parkhill J."/>
            <person name="Rea M.C."/>
            <person name="O'Sullivan O."/>
            <person name="Ritari J."/>
            <person name="Douillard F.P."/>
            <person name="Paul Ross R."/>
            <person name="Yang R."/>
            <person name="Briner A.E."/>
            <person name="Felis G.E."/>
            <person name="de Vos W.M."/>
            <person name="Barrangou R."/>
            <person name="Klaenhammer T.R."/>
            <person name="Caufield P.W."/>
            <person name="Cui Y."/>
            <person name="Zhang H."/>
            <person name="O'Toole P.W."/>
        </authorList>
    </citation>
    <scope>NUCLEOTIDE SEQUENCE [LARGE SCALE GENOMIC DNA]</scope>
    <source>
        <strain evidence="2 3">DSM 20634</strain>
    </source>
</reference>
<dbReference type="PATRIC" id="fig|1423813.3.peg.434"/>
<dbReference type="Pfam" id="PF00581">
    <property type="entry name" value="Rhodanese"/>
    <property type="match status" value="1"/>
</dbReference>
<comment type="caution">
    <text evidence="2">The sequence shown here is derived from an EMBL/GenBank/DDBJ whole genome shotgun (WGS) entry which is preliminary data.</text>
</comment>
<dbReference type="CDD" id="cd00158">
    <property type="entry name" value="RHOD"/>
    <property type="match status" value="1"/>
</dbReference>
<dbReference type="AlphaFoldDB" id="A0A0R2A1K0"/>
<dbReference type="RefSeq" id="WP_057780294.1">
    <property type="nucleotide sequence ID" value="NZ_AYYY01000061.1"/>
</dbReference>
<dbReference type="InterPro" id="IPR050229">
    <property type="entry name" value="GlpE_sulfurtransferase"/>
</dbReference>
<organism evidence="2 3">
    <name type="scientific">Paucilactobacillus vaccinostercus DSM 20634</name>
    <dbReference type="NCBI Taxonomy" id="1423813"/>
    <lineage>
        <taxon>Bacteria</taxon>
        <taxon>Bacillati</taxon>
        <taxon>Bacillota</taxon>
        <taxon>Bacilli</taxon>
        <taxon>Lactobacillales</taxon>
        <taxon>Lactobacillaceae</taxon>
        <taxon>Paucilactobacillus</taxon>
    </lineage>
</organism>
<dbReference type="PROSITE" id="PS50206">
    <property type="entry name" value="RHODANESE_3"/>
    <property type="match status" value="1"/>
</dbReference>
<proteinExistence type="predicted"/>
<keyword evidence="3" id="KW-1185">Reference proteome</keyword>
<protein>
    <recommendedName>
        <fullName evidence="1">Rhodanese domain-containing protein</fullName>
    </recommendedName>
</protein>
<dbReference type="Gene3D" id="3.40.250.10">
    <property type="entry name" value="Rhodanese-like domain"/>
    <property type="match status" value="1"/>
</dbReference>
<dbReference type="SUPFAM" id="SSF52821">
    <property type="entry name" value="Rhodanese/Cell cycle control phosphatase"/>
    <property type="match status" value="1"/>
</dbReference>
<sequence length="103" mass="11605">MVETINVTELADLLHHDIQLIDVREPFEFNAAHIDGAVNLPLGDLAQWQTTLDRETTYYVICRSGRRSQLACEQLREAHFQAVNVAGGMIAWHDQGVDLHHAS</sequence>
<name>A0A0R2A1K0_9LACO</name>
<dbReference type="InterPro" id="IPR001763">
    <property type="entry name" value="Rhodanese-like_dom"/>
</dbReference>
<evidence type="ECO:0000313" key="3">
    <source>
        <dbReference type="Proteomes" id="UP000051733"/>
    </source>
</evidence>
<evidence type="ECO:0000313" key="2">
    <source>
        <dbReference type="EMBL" id="KRM60936.1"/>
    </source>
</evidence>
<gene>
    <name evidence="2" type="ORF">FC26_GL000425</name>
</gene>
<dbReference type="STRING" id="1423813.FC26_GL000425"/>
<dbReference type="InterPro" id="IPR036873">
    <property type="entry name" value="Rhodanese-like_dom_sf"/>
</dbReference>
<evidence type="ECO:0000259" key="1">
    <source>
        <dbReference type="PROSITE" id="PS50206"/>
    </source>
</evidence>
<dbReference type="EMBL" id="AYYY01000061">
    <property type="protein sequence ID" value="KRM60936.1"/>
    <property type="molecule type" value="Genomic_DNA"/>
</dbReference>
<accession>A0A0R2A1K0</accession>